<keyword evidence="1" id="KW-1133">Transmembrane helix</keyword>
<organism evidence="3 4">
    <name type="scientific">Teratosphaeria nubilosa</name>
    <dbReference type="NCBI Taxonomy" id="161662"/>
    <lineage>
        <taxon>Eukaryota</taxon>
        <taxon>Fungi</taxon>
        <taxon>Dikarya</taxon>
        <taxon>Ascomycota</taxon>
        <taxon>Pezizomycotina</taxon>
        <taxon>Dothideomycetes</taxon>
        <taxon>Dothideomycetidae</taxon>
        <taxon>Mycosphaerellales</taxon>
        <taxon>Teratosphaeriaceae</taxon>
        <taxon>Teratosphaeria</taxon>
    </lineage>
</organism>
<dbReference type="OrthoDB" id="10479767at2759"/>
<keyword evidence="1" id="KW-0472">Membrane</keyword>
<sequence length="143" mass="14570">MRCSTIMSWAFAALATVATAAPAAQVGLPVVGGLIPGVSGILGVVAVLEVELGVLSLSRQSTIIGVCTSLGLDIQISTVRELFVGLLVQNPGLIVTIEAEVVGIFVPIGLDFGSSTIVAVVAELDITVDDPVDDLIKKCGLTQ</sequence>
<keyword evidence="4" id="KW-1185">Reference proteome</keyword>
<reference evidence="3" key="1">
    <citation type="journal article" date="2020" name="Stud. Mycol.">
        <title>101 Dothideomycetes genomes: a test case for predicting lifestyles and emergence of pathogens.</title>
        <authorList>
            <person name="Haridas S."/>
            <person name="Albert R."/>
            <person name="Binder M."/>
            <person name="Bloem J."/>
            <person name="Labutti K."/>
            <person name="Salamov A."/>
            <person name="Andreopoulos B."/>
            <person name="Baker S."/>
            <person name="Barry K."/>
            <person name="Bills G."/>
            <person name="Bluhm B."/>
            <person name="Cannon C."/>
            <person name="Castanera R."/>
            <person name="Culley D."/>
            <person name="Daum C."/>
            <person name="Ezra D."/>
            <person name="Gonzalez J."/>
            <person name="Henrissat B."/>
            <person name="Kuo A."/>
            <person name="Liang C."/>
            <person name="Lipzen A."/>
            <person name="Lutzoni F."/>
            <person name="Magnuson J."/>
            <person name="Mondo S."/>
            <person name="Nolan M."/>
            <person name="Ohm R."/>
            <person name="Pangilinan J."/>
            <person name="Park H.-J."/>
            <person name="Ramirez L."/>
            <person name="Alfaro M."/>
            <person name="Sun H."/>
            <person name="Tritt A."/>
            <person name="Yoshinaga Y."/>
            <person name="Zwiers L.-H."/>
            <person name="Turgeon B."/>
            <person name="Goodwin S."/>
            <person name="Spatafora J."/>
            <person name="Crous P."/>
            <person name="Grigoriev I."/>
        </authorList>
    </citation>
    <scope>NUCLEOTIDE SEQUENCE</scope>
    <source>
        <strain evidence="3">CBS 116005</strain>
    </source>
</reference>
<evidence type="ECO:0000256" key="1">
    <source>
        <dbReference type="SAM" id="Phobius"/>
    </source>
</evidence>
<feature type="chain" id="PRO_5026359166" description="Hydrophobin" evidence="2">
    <location>
        <begin position="21"/>
        <end position="143"/>
    </location>
</feature>
<dbReference type="EMBL" id="ML995834">
    <property type="protein sequence ID" value="KAF2769345.1"/>
    <property type="molecule type" value="Genomic_DNA"/>
</dbReference>
<feature type="signal peptide" evidence="2">
    <location>
        <begin position="1"/>
        <end position="20"/>
    </location>
</feature>
<evidence type="ECO:0000256" key="2">
    <source>
        <dbReference type="SAM" id="SignalP"/>
    </source>
</evidence>
<accession>A0A6G1L925</accession>
<keyword evidence="2" id="KW-0732">Signal</keyword>
<proteinExistence type="predicted"/>
<gene>
    <name evidence="3" type="ORF">EJ03DRAFT_94730</name>
</gene>
<keyword evidence="1" id="KW-0812">Transmembrane</keyword>
<protein>
    <recommendedName>
        <fullName evidence="5">Hydrophobin</fullName>
    </recommendedName>
</protein>
<evidence type="ECO:0008006" key="5">
    <source>
        <dbReference type="Google" id="ProtNLM"/>
    </source>
</evidence>
<name>A0A6G1L925_9PEZI</name>
<evidence type="ECO:0000313" key="4">
    <source>
        <dbReference type="Proteomes" id="UP000799436"/>
    </source>
</evidence>
<dbReference type="AlphaFoldDB" id="A0A6G1L925"/>
<feature type="transmembrane region" description="Helical" evidence="1">
    <location>
        <begin position="30"/>
        <end position="50"/>
    </location>
</feature>
<dbReference type="Proteomes" id="UP000799436">
    <property type="component" value="Unassembled WGS sequence"/>
</dbReference>
<evidence type="ECO:0000313" key="3">
    <source>
        <dbReference type="EMBL" id="KAF2769345.1"/>
    </source>
</evidence>